<dbReference type="Pfam" id="PF00078">
    <property type="entry name" value="RVT_1"/>
    <property type="match status" value="1"/>
</dbReference>
<keyword evidence="3" id="KW-1185">Reference proteome</keyword>
<dbReference type="AlphaFoldDB" id="A0A8R1IKF3"/>
<protein>
    <submittedName>
        <fullName evidence="2">Reverse transcriptase domain-containing protein</fullName>
    </submittedName>
</protein>
<evidence type="ECO:0000313" key="2">
    <source>
        <dbReference type="EnsemblMetazoa" id="CJA36724.1"/>
    </source>
</evidence>
<reference evidence="3" key="1">
    <citation type="submission" date="2010-08" db="EMBL/GenBank/DDBJ databases">
        <authorList>
            <consortium name="Caenorhabditis japonica Sequencing Consortium"/>
            <person name="Wilson R.K."/>
        </authorList>
    </citation>
    <scope>NUCLEOTIDE SEQUENCE [LARGE SCALE GENOMIC DNA]</scope>
    <source>
        <strain evidence="3">DF5081</strain>
    </source>
</reference>
<dbReference type="EnsemblMetazoa" id="CJA36724.1">
    <property type="protein sequence ID" value="CJA36724.1"/>
    <property type="gene ID" value="WBGene00212571"/>
</dbReference>
<name>A0A8R1IKF3_CAEJA</name>
<sequence length="117" mass="13209">MFINDIGNNLESDFLLYADDLKLFGTNPDSIAKDLVTISSWCDNWQMTVAPNKCECIRFSHMKKYAKLRPPALSIDGVCIPSTCLIRDLGVLYSSNLSFATHIDKITDIFYSSETFN</sequence>
<organism evidence="2 3">
    <name type="scientific">Caenorhabditis japonica</name>
    <dbReference type="NCBI Taxonomy" id="281687"/>
    <lineage>
        <taxon>Eukaryota</taxon>
        <taxon>Metazoa</taxon>
        <taxon>Ecdysozoa</taxon>
        <taxon>Nematoda</taxon>
        <taxon>Chromadorea</taxon>
        <taxon>Rhabditida</taxon>
        <taxon>Rhabditina</taxon>
        <taxon>Rhabditomorpha</taxon>
        <taxon>Rhabditoidea</taxon>
        <taxon>Rhabditidae</taxon>
        <taxon>Peloderinae</taxon>
        <taxon>Caenorhabditis</taxon>
    </lineage>
</organism>
<dbReference type="Proteomes" id="UP000005237">
    <property type="component" value="Unassembled WGS sequence"/>
</dbReference>
<proteinExistence type="predicted"/>
<reference evidence="2" key="2">
    <citation type="submission" date="2022-06" db="UniProtKB">
        <authorList>
            <consortium name="EnsemblMetazoa"/>
        </authorList>
    </citation>
    <scope>IDENTIFICATION</scope>
    <source>
        <strain evidence="2">DF5081</strain>
    </source>
</reference>
<accession>A0A8R1IKF3</accession>
<evidence type="ECO:0000259" key="1">
    <source>
        <dbReference type="Pfam" id="PF00078"/>
    </source>
</evidence>
<dbReference type="PANTHER" id="PTHR33332">
    <property type="entry name" value="REVERSE TRANSCRIPTASE DOMAIN-CONTAINING PROTEIN"/>
    <property type="match status" value="1"/>
</dbReference>
<dbReference type="PRINTS" id="PR01345">
    <property type="entry name" value="CERVTRCPTASE"/>
</dbReference>
<dbReference type="InterPro" id="IPR000477">
    <property type="entry name" value="RT_dom"/>
</dbReference>
<evidence type="ECO:0000313" key="3">
    <source>
        <dbReference type="Proteomes" id="UP000005237"/>
    </source>
</evidence>
<feature type="domain" description="Reverse transcriptase" evidence="1">
    <location>
        <begin position="2"/>
        <end position="57"/>
    </location>
</feature>